<dbReference type="OrthoDB" id="9815791at2"/>
<dbReference type="NCBIfam" id="NF010378">
    <property type="entry name" value="PRK13805.1"/>
    <property type="match status" value="1"/>
</dbReference>
<evidence type="ECO:0000259" key="11">
    <source>
        <dbReference type="Pfam" id="PF25137"/>
    </source>
</evidence>
<dbReference type="Gene3D" id="3.40.50.1970">
    <property type="match status" value="1"/>
</dbReference>
<dbReference type="SUPFAM" id="SSF56796">
    <property type="entry name" value="Dehydroquinate synthase-like"/>
    <property type="match status" value="1"/>
</dbReference>
<dbReference type="InterPro" id="IPR039697">
    <property type="entry name" value="Alcohol_dehydrogenase_Fe"/>
</dbReference>
<evidence type="ECO:0000313" key="12">
    <source>
        <dbReference type="EMBL" id="AEV28851.1"/>
    </source>
</evidence>
<dbReference type="PANTHER" id="PTHR11496:SF83">
    <property type="entry name" value="HYDROXYACID-OXOACID TRANSHYDROGENASE, MITOCHONDRIAL"/>
    <property type="match status" value="1"/>
</dbReference>
<dbReference type="GO" id="GO:0046872">
    <property type="term" value="F:metal ion binding"/>
    <property type="evidence" value="ECO:0007669"/>
    <property type="project" value="InterPro"/>
</dbReference>
<dbReference type="SUPFAM" id="SSF53720">
    <property type="entry name" value="ALDH-like"/>
    <property type="match status" value="1"/>
</dbReference>
<dbReference type="FunFam" id="3.40.50.1970:FF:000002">
    <property type="entry name" value="Aldehyde-alcohol dehydrogenase"/>
    <property type="match status" value="1"/>
</dbReference>
<dbReference type="PIRSF" id="PIRSF000111">
    <property type="entry name" value="ALDH_ADH"/>
    <property type="match status" value="1"/>
</dbReference>
<gene>
    <name evidence="12" type="ordered locus">SpiGrapes_1027</name>
</gene>
<dbReference type="InterPro" id="IPR012079">
    <property type="entry name" value="Bifunc_Ald-ADH"/>
</dbReference>
<evidence type="ECO:0000256" key="1">
    <source>
        <dbReference type="ARBA" id="ARBA00001954"/>
    </source>
</evidence>
<dbReference type="InterPro" id="IPR056798">
    <property type="entry name" value="ADH_Fe_C"/>
</dbReference>
<evidence type="ECO:0000256" key="8">
    <source>
        <dbReference type="PIRNR" id="PIRNR000111"/>
    </source>
</evidence>
<dbReference type="KEGG" id="sgp:SpiGrapes_1027"/>
<dbReference type="GO" id="GO:0008774">
    <property type="term" value="F:acetaldehyde dehydrogenase (acetylating) activity"/>
    <property type="evidence" value="ECO:0007669"/>
    <property type="project" value="UniProtKB-UniRule"/>
</dbReference>
<keyword evidence="5" id="KW-0511">Multifunctional enzyme</keyword>
<comment type="similarity">
    <text evidence="6 8">In the N-terminal section; belongs to the aldehyde dehydrogenase family.</text>
</comment>
<dbReference type="PANTHER" id="PTHR11496">
    <property type="entry name" value="ALCOHOL DEHYDROGENASE"/>
    <property type="match status" value="1"/>
</dbReference>
<dbReference type="eggNOG" id="COG1454">
    <property type="taxonomic scope" value="Bacteria"/>
</dbReference>
<proteinExistence type="inferred from homology"/>
<keyword evidence="3" id="KW-0408">Iron</keyword>
<evidence type="ECO:0000259" key="9">
    <source>
        <dbReference type="Pfam" id="PF00171"/>
    </source>
</evidence>
<dbReference type="FunFam" id="1.20.1090.10:FF:000001">
    <property type="entry name" value="Aldehyde-alcohol dehydrogenase"/>
    <property type="match status" value="1"/>
</dbReference>
<evidence type="ECO:0000256" key="3">
    <source>
        <dbReference type="ARBA" id="ARBA00023004"/>
    </source>
</evidence>
<evidence type="ECO:0000256" key="2">
    <source>
        <dbReference type="ARBA" id="ARBA00023002"/>
    </source>
</evidence>
<dbReference type="EMBL" id="CP003155">
    <property type="protein sequence ID" value="AEV28851.1"/>
    <property type="molecule type" value="Genomic_DNA"/>
</dbReference>
<protein>
    <recommendedName>
        <fullName evidence="8">Aldehyde-alcohol dehydrogenase</fullName>
    </recommendedName>
</protein>
<evidence type="ECO:0000256" key="7">
    <source>
        <dbReference type="ARBA" id="ARBA00035645"/>
    </source>
</evidence>
<organism evidence="12 13">
    <name type="scientific">Sphaerochaeta pleomorpha (strain ATCC BAA-1885 / DSM 22778 / Grapes)</name>
    <dbReference type="NCBI Taxonomy" id="158190"/>
    <lineage>
        <taxon>Bacteria</taxon>
        <taxon>Pseudomonadati</taxon>
        <taxon>Spirochaetota</taxon>
        <taxon>Spirochaetia</taxon>
        <taxon>Spirochaetales</taxon>
        <taxon>Sphaerochaetaceae</taxon>
        <taxon>Sphaerochaeta</taxon>
    </lineage>
</organism>
<dbReference type="Pfam" id="PF25137">
    <property type="entry name" value="ADH_Fe_C"/>
    <property type="match status" value="1"/>
</dbReference>
<dbReference type="eggNOG" id="COG1012">
    <property type="taxonomic scope" value="Bacteria"/>
</dbReference>
<dbReference type="GO" id="GO:0004022">
    <property type="term" value="F:alcohol dehydrogenase (NAD+) activity"/>
    <property type="evidence" value="ECO:0007669"/>
    <property type="project" value="UniProtKB-UniRule"/>
</dbReference>
<dbReference type="InterPro" id="IPR015590">
    <property type="entry name" value="Aldehyde_DH_dom"/>
</dbReference>
<feature type="domain" description="Fe-containing alcohol dehydrogenase-like C-terminal" evidence="11">
    <location>
        <begin position="654"/>
        <end position="878"/>
    </location>
</feature>
<evidence type="ECO:0000256" key="6">
    <source>
        <dbReference type="ARBA" id="ARBA00035641"/>
    </source>
</evidence>
<dbReference type="HOGENOM" id="CLU_007207_1_0_12"/>
<keyword evidence="2 8" id="KW-0560">Oxidoreductase</keyword>
<reference evidence="12 13" key="1">
    <citation type="submission" date="2011-11" db="EMBL/GenBank/DDBJ databases">
        <title>Complete sequence of Spirochaeta sp. grapes.</title>
        <authorList>
            <consortium name="US DOE Joint Genome Institute"/>
            <person name="Lucas S."/>
            <person name="Han J."/>
            <person name="Lapidus A."/>
            <person name="Cheng J.-F."/>
            <person name="Goodwin L."/>
            <person name="Pitluck S."/>
            <person name="Peters L."/>
            <person name="Ovchinnikova G."/>
            <person name="Munk A.C."/>
            <person name="Detter J.C."/>
            <person name="Han C."/>
            <person name="Tapia R."/>
            <person name="Land M."/>
            <person name="Hauser L."/>
            <person name="Kyrpides N."/>
            <person name="Ivanova N."/>
            <person name="Pagani I."/>
            <person name="Ritalahtilisa K."/>
            <person name="Loeffler F."/>
            <person name="Woyke T."/>
        </authorList>
    </citation>
    <scope>NUCLEOTIDE SEQUENCE [LARGE SCALE GENOMIC DNA]</scope>
    <source>
        <strain evidence="13">ATCC BAA-1885 / DSM 22778 / Grapes</strain>
    </source>
</reference>
<evidence type="ECO:0000313" key="13">
    <source>
        <dbReference type="Proteomes" id="UP000005632"/>
    </source>
</evidence>
<dbReference type="Gene3D" id="3.40.605.10">
    <property type="entry name" value="Aldehyde Dehydrogenase, Chain A, domain 1"/>
    <property type="match status" value="1"/>
</dbReference>
<dbReference type="STRING" id="158190.SpiGrapes_1027"/>
<dbReference type="InterPro" id="IPR016162">
    <property type="entry name" value="Ald_DH_N"/>
</dbReference>
<feature type="domain" description="Alcohol dehydrogenase iron-type/glycerol dehydrogenase GldA" evidence="10">
    <location>
        <begin position="466"/>
        <end position="642"/>
    </location>
</feature>
<dbReference type="RefSeq" id="WP_014269700.1">
    <property type="nucleotide sequence ID" value="NC_016633.1"/>
</dbReference>
<evidence type="ECO:0000256" key="4">
    <source>
        <dbReference type="ARBA" id="ARBA00023027"/>
    </source>
</evidence>
<dbReference type="InterPro" id="IPR018211">
    <property type="entry name" value="ADH_Fe_CS"/>
</dbReference>
<dbReference type="InterPro" id="IPR016161">
    <property type="entry name" value="Ald_DH/histidinol_DH"/>
</dbReference>
<dbReference type="AlphaFoldDB" id="G8QRR8"/>
<comment type="cofactor">
    <cofactor evidence="1">
        <name>Fe(2+)</name>
        <dbReference type="ChEBI" id="CHEBI:29033"/>
    </cofactor>
</comment>
<feature type="domain" description="Aldehyde dehydrogenase" evidence="9">
    <location>
        <begin position="13"/>
        <end position="363"/>
    </location>
</feature>
<name>G8QRR8_SPHPG</name>
<keyword evidence="4" id="KW-0520">NAD</keyword>
<keyword evidence="13" id="KW-1185">Reference proteome</keyword>
<dbReference type="PROSITE" id="PS00060">
    <property type="entry name" value="ADH_IRON_2"/>
    <property type="match status" value="1"/>
</dbReference>
<accession>G8QRR8</accession>
<dbReference type="InterPro" id="IPR016163">
    <property type="entry name" value="Ald_DH_C"/>
</dbReference>
<dbReference type="Pfam" id="PF00465">
    <property type="entry name" value="Fe-ADH"/>
    <property type="match status" value="1"/>
</dbReference>
<dbReference type="GO" id="GO:0015976">
    <property type="term" value="P:carbon utilization"/>
    <property type="evidence" value="ECO:0007669"/>
    <property type="project" value="InterPro"/>
</dbReference>
<dbReference type="Proteomes" id="UP000005632">
    <property type="component" value="Chromosome"/>
</dbReference>
<dbReference type="InterPro" id="IPR034789">
    <property type="entry name" value="AAD_C"/>
</dbReference>
<evidence type="ECO:0000259" key="10">
    <source>
        <dbReference type="Pfam" id="PF00465"/>
    </source>
</evidence>
<dbReference type="Gene3D" id="1.20.1090.10">
    <property type="entry name" value="Dehydroquinate synthase-like - alpha domain"/>
    <property type="match status" value="1"/>
</dbReference>
<dbReference type="Gene3D" id="3.40.309.10">
    <property type="entry name" value="Aldehyde Dehydrogenase, Chain A, domain 2"/>
    <property type="match status" value="1"/>
</dbReference>
<dbReference type="Pfam" id="PF00171">
    <property type="entry name" value="Aldedh"/>
    <property type="match status" value="1"/>
</dbReference>
<dbReference type="GO" id="GO:0006066">
    <property type="term" value="P:alcohol metabolic process"/>
    <property type="evidence" value="ECO:0007669"/>
    <property type="project" value="InterPro"/>
</dbReference>
<dbReference type="InterPro" id="IPR001670">
    <property type="entry name" value="ADH_Fe/GldA"/>
</dbReference>
<dbReference type="CDD" id="cd07122">
    <property type="entry name" value="ALDH_F20_ACDH"/>
    <property type="match status" value="1"/>
</dbReference>
<comment type="similarity">
    <text evidence="7 8">In the C-terminal section; belongs to the iron-containing alcohol dehydrogenase family.</text>
</comment>
<evidence type="ECO:0000256" key="5">
    <source>
        <dbReference type="ARBA" id="ARBA00023268"/>
    </source>
</evidence>
<sequence>MADKEKKSEPFEGQADLQNLIERVKRAQIKFATYSQEQVDAIFRAAAIAANDARISLAQQAVAETGMGIIEDKVIKNHFSAEYIFHKYKDDKTCGIIEKDSAFGIQKIAEPKGVICAIIPTTNPTSTAIFKSLISLKTRNAIIFSPHPRAKNCTCNAARIILEAAVKAGAPEDIVGWIDAPSMEKTDYLMKSPLVNLILATGGPAMVKSAYSSGKPAIGVGPGNTPALIEKSANIKMAVSSILMSKTFDNGVVCASEQSIICHKDIYEEVKKELADRGAAFLDKEQADKLGSVIIDKKRGTVNPAIVGQSASTIANLAGFAVAANAKVLIAEVSDISESEPFAHEKLSPVLAMYKCDNFGDGTDKAAKLVALGGFGHTSVLYIDETEQDKIDTFGKTVKTSRVLVNMPASQGAIGDIYNFMLEPSLTLGCGSWGNNSISENVGPKHLLNIKTEACRRENMLWFKLPPKIYFKFGCLPIALQELKGKKRAFIITDAFLFNSGMVEKITSVLEPLGIECECFHQVKPDPTLATITEGMNIMNAFKPDVLIGLGGGSPMDAAKIMWLLYEHPEVKFEGLALRFMDIQKRIYAFPNMGKKAELVCIPTTSGTGSEVTPFAIITDEKTGMKWAIADYALTPTMAIVDSELAMGQPKGLTASCGVDVLTHALEALASSMSTDFTNGLSLEAARIIFKYLPTAYRDGTDKKAREKVHDASTMAGMAFSNAFLGLCHSMAHKLGAAFHVPHGMANALLLTNIIRYNATDNPIKQAAFPQYEFPSAVSRYARAADYIAMQVNDQSNTPYISVRQDANQDEKVEALIAGIEKLKDELNIPKSIKDWGVDEASFLAMVDELSVRAFDDQCTGSNPRYPLISEIKQLYLDSFYGKKWTENR</sequence>
<dbReference type="CDD" id="cd08178">
    <property type="entry name" value="AAD_C"/>
    <property type="match status" value="1"/>
</dbReference>